<dbReference type="STRING" id="743718.Isova_0043"/>
<name>F6FQA8_ISOV2</name>
<dbReference type="RefSeq" id="WP_013837256.1">
    <property type="nucleotide sequence ID" value="NC_015588.1"/>
</dbReference>
<gene>
    <name evidence="1" type="ordered locus">Isova_0043</name>
</gene>
<evidence type="ECO:0000313" key="2">
    <source>
        <dbReference type="Proteomes" id="UP000009236"/>
    </source>
</evidence>
<dbReference type="InterPro" id="IPR043519">
    <property type="entry name" value="NT_sf"/>
</dbReference>
<reference evidence="1 2" key="1">
    <citation type="submission" date="2011-05" db="EMBL/GenBank/DDBJ databases">
        <title>Complete sequence of Isoptericola variabilis 225.</title>
        <authorList>
            <consortium name="US DOE Joint Genome Institute"/>
            <person name="Lucas S."/>
            <person name="Han J."/>
            <person name="Lapidus A."/>
            <person name="Cheng J.-F."/>
            <person name="Goodwin L."/>
            <person name="Pitluck S."/>
            <person name="Peters L."/>
            <person name="Mikhailova N."/>
            <person name="Zeytun A."/>
            <person name="Han C."/>
            <person name="Tapia R."/>
            <person name="Land M."/>
            <person name="Hauser L."/>
            <person name="Kyrpides N."/>
            <person name="Ivanova N."/>
            <person name="Pagani I."/>
            <person name="Siebers A."/>
            <person name="Allgaier M."/>
            <person name="Thelen M."/>
            <person name="Hugenholtz P."/>
            <person name="Gladden J."/>
            <person name="Woyke T."/>
        </authorList>
    </citation>
    <scope>NUCLEOTIDE SEQUENCE [LARGE SCALE GENOMIC DNA]</scope>
    <source>
        <strain evidence="2">225</strain>
    </source>
</reference>
<dbReference type="HOGENOM" id="CLU_054928_1_0_11"/>
<dbReference type="Proteomes" id="UP000009236">
    <property type="component" value="Chromosome"/>
</dbReference>
<accession>F6FQA8</accession>
<dbReference type="SUPFAM" id="SSF81301">
    <property type="entry name" value="Nucleotidyltransferase"/>
    <property type="match status" value="1"/>
</dbReference>
<evidence type="ECO:0008006" key="3">
    <source>
        <dbReference type="Google" id="ProtNLM"/>
    </source>
</evidence>
<evidence type="ECO:0000313" key="1">
    <source>
        <dbReference type="EMBL" id="AEG42861.1"/>
    </source>
</evidence>
<dbReference type="EMBL" id="CP002810">
    <property type="protein sequence ID" value="AEG42861.1"/>
    <property type="molecule type" value="Genomic_DNA"/>
</dbReference>
<protein>
    <recommendedName>
        <fullName evidence="3">Nucleotidyltransferase family protein</fullName>
    </recommendedName>
</protein>
<dbReference type="AlphaFoldDB" id="F6FQA8"/>
<organism evidence="2">
    <name type="scientific">Isoptericola variabilis (strain 225)</name>
    <dbReference type="NCBI Taxonomy" id="743718"/>
    <lineage>
        <taxon>Bacteria</taxon>
        <taxon>Bacillati</taxon>
        <taxon>Actinomycetota</taxon>
        <taxon>Actinomycetes</taxon>
        <taxon>Micrococcales</taxon>
        <taxon>Promicromonosporaceae</taxon>
        <taxon>Isoptericola</taxon>
    </lineage>
</organism>
<dbReference type="eggNOG" id="ENOG5031DUR">
    <property type="taxonomic scope" value="Bacteria"/>
</dbReference>
<proteinExistence type="predicted"/>
<dbReference type="Gene3D" id="3.30.460.40">
    <property type="match status" value="1"/>
</dbReference>
<dbReference type="KEGG" id="iva:Isova_0043"/>
<sequence>MAHLTRDEREHLRDAVRLSAVALREAGIQYALCGGYAAFARGGPEPSHDVDFVIRAEDADTAREALSKAGLELREPAEDWLFKAYHHEALVDVIYVLGGEPVDERLLEAAETMEVLAVRVPVLQATDVVASKVACLAEHDCDYSHLLPIVRALREQVNGRYVPSCPASNTSS</sequence>
<keyword evidence="2" id="KW-1185">Reference proteome</keyword>